<gene>
    <name evidence="1" type="ORF">FHS90_003679</name>
</gene>
<organism evidence="1 2">
    <name type="scientific">Rufibacter quisquiliarum</name>
    <dbReference type="NCBI Taxonomy" id="1549639"/>
    <lineage>
        <taxon>Bacteria</taxon>
        <taxon>Pseudomonadati</taxon>
        <taxon>Bacteroidota</taxon>
        <taxon>Cytophagia</taxon>
        <taxon>Cytophagales</taxon>
        <taxon>Hymenobacteraceae</taxon>
        <taxon>Rufibacter</taxon>
    </lineage>
</organism>
<comment type="caution">
    <text evidence="1">The sequence shown here is derived from an EMBL/GenBank/DDBJ whole genome shotgun (WGS) entry which is preliminary data.</text>
</comment>
<evidence type="ECO:0000313" key="2">
    <source>
        <dbReference type="Proteomes" id="UP000563094"/>
    </source>
</evidence>
<accession>A0A839GU03</accession>
<dbReference type="Proteomes" id="UP000563094">
    <property type="component" value="Unassembled WGS sequence"/>
</dbReference>
<proteinExistence type="predicted"/>
<dbReference type="AlphaFoldDB" id="A0A839GU03"/>
<dbReference type="EMBL" id="JACJIQ010000017">
    <property type="protein sequence ID" value="MBA9078945.1"/>
    <property type="molecule type" value="Genomic_DNA"/>
</dbReference>
<name>A0A839GU03_9BACT</name>
<sequence>MKKLIQRIIAFLGLMCNEAKRFMQENVEPAVDFLAVIKKLADNPALDVLTTLTATKFDDTALASLRFWLGRAISVLDLPLECAAKATTLDGKINCYVEYLRGLPPILRNSVIAKTATVMAQLKPGIKGGLKESEIDTLVHLAVLKLKSN</sequence>
<evidence type="ECO:0000313" key="1">
    <source>
        <dbReference type="EMBL" id="MBA9078945.1"/>
    </source>
</evidence>
<keyword evidence="2" id="KW-1185">Reference proteome</keyword>
<protein>
    <submittedName>
        <fullName evidence="1">Uncharacterized protein</fullName>
    </submittedName>
</protein>
<reference evidence="1 2" key="1">
    <citation type="submission" date="2020-08" db="EMBL/GenBank/DDBJ databases">
        <title>Genomic Encyclopedia of Type Strains, Phase IV (KMG-IV): sequencing the most valuable type-strain genomes for metagenomic binning, comparative biology and taxonomic classification.</title>
        <authorList>
            <person name="Goeker M."/>
        </authorList>
    </citation>
    <scope>NUCLEOTIDE SEQUENCE [LARGE SCALE GENOMIC DNA]</scope>
    <source>
        <strain evidence="1 2">DSM 29854</strain>
    </source>
</reference>
<dbReference type="RefSeq" id="WP_182514003.1">
    <property type="nucleotide sequence ID" value="NZ_JACJIQ010000017.1"/>
</dbReference>